<dbReference type="Proteomes" id="UP000494115">
    <property type="component" value="Unassembled WGS sequence"/>
</dbReference>
<evidence type="ECO:0000313" key="1">
    <source>
        <dbReference type="EMBL" id="CAB3781250.1"/>
    </source>
</evidence>
<reference evidence="1 2" key="1">
    <citation type="submission" date="2020-04" db="EMBL/GenBank/DDBJ databases">
        <authorList>
            <person name="De Canck E."/>
        </authorList>
    </citation>
    <scope>NUCLEOTIDE SEQUENCE [LARGE SCALE GENOMIC DNA]</scope>
    <source>
        <strain evidence="1 2">LMG 28138</strain>
    </source>
</reference>
<dbReference type="EMBL" id="CADIKM010000004">
    <property type="protein sequence ID" value="CAB3781250.1"/>
    <property type="molecule type" value="Genomic_DNA"/>
</dbReference>
<sequence length="32" mass="3648">MPSSGNGTILRLYVIHDVTNFWDPNVRSIHAH</sequence>
<proteinExistence type="predicted"/>
<accession>A0A6S7B5Y3</accession>
<organism evidence="1 2">
    <name type="scientific">Pararobbsia alpina</name>
    <dbReference type="NCBI Taxonomy" id="621374"/>
    <lineage>
        <taxon>Bacteria</taxon>
        <taxon>Pseudomonadati</taxon>
        <taxon>Pseudomonadota</taxon>
        <taxon>Betaproteobacteria</taxon>
        <taxon>Burkholderiales</taxon>
        <taxon>Burkholderiaceae</taxon>
        <taxon>Pararobbsia</taxon>
    </lineage>
</organism>
<keyword evidence="2" id="KW-1185">Reference proteome</keyword>
<dbReference type="AlphaFoldDB" id="A0A6S7B5Y3"/>
<gene>
    <name evidence="1" type="ORF">LMG28138_01154</name>
</gene>
<evidence type="ECO:0000313" key="2">
    <source>
        <dbReference type="Proteomes" id="UP000494115"/>
    </source>
</evidence>
<protein>
    <submittedName>
        <fullName evidence="1">Uncharacterized protein</fullName>
    </submittedName>
</protein>
<name>A0A6S7B5Y3_9BURK</name>